<evidence type="ECO:0000256" key="6">
    <source>
        <dbReference type="RuleBase" id="RU366025"/>
    </source>
</evidence>
<dbReference type="Pfam" id="PF00240">
    <property type="entry name" value="ubiquitin"/>
    <property type="match status" value="1"/>
</dbReference>
<dbReference type="SUPFAM" id="SSF54236">
    <property type="entry name" value="Ubiquitin-like"/>
    <property type="match status" value="1"/>
</dbReference>
<feature type="domain" description="USP" evidence="9">
    <location>
        <begin position="101"/>
        <end position="478"/>
    </location>
</feature>
<keyword evidence="5 6" id="KW-0788">Thiol protease</keyword>
<dbReference type="PROSITE" id="PS00973">
    <property type="entry name" value="USP_2"/>
    <property type="match status" value="1"/>
</dbReference>
<organism evidence="10 11">
    <name type="scientific">Apiotrichum porosum</name>
    <dbReference type="NCBI Taxonomy" id="105984"/>
    <lineage>
        <taxon>Eukaryota</taxon>
        <taxon>Fungi</taxon>
        <taxon>Dikarya</taxon>
        <taxon>Basidiomycota</taxon>
        <taxon>Agaricomycotina</taxon>
        <taxon>Tremellomycetes</taxon>
        <taxon>Trichosporonales</taxon>
        <taxon>Trichosporonaceae</taxon>
        <taxon>Apiotrichum</taxon>
    </lineage>
</organism>
<feature type="compositionally biased region" description="Basic and acidic residues" evidence="7">
    <location>
        <begin position="369"/>
        <end position="383"/>
    </location>
</feature>
<proteinExistence type="inferred from homology"/>
<comment type="catalytic activity">
    <reaction evidence="1 6">
        <text>Thiol-dependent hydrolysis of ester, thioester, amide, peptide and isopeptide bonds formed by the C-terminal Gly of ubiquitin (a 76-residue protein attached to proteins as an intracellular targeting signal).</text>
        <dbReference type="EC" id="3.4.19.12"/>
    </reaction>
</comment>
<dbReference type="GO" id="GO:0070628">
    <property type="term" value="F:proteasome binding"/>
    <property type="evidence" value="ECO:0007669"/>
    <property type="project" value="TreeGrafter"/>
</dbReference>
<dbReference type="EMBL" id="RSCE01000001">
    <property type="protein sequence ID" value="RSH88215.1"/>
    <property type="molecule type" value="Genomic_DNA"/>
</dbReference>
<dbReference type="GeneID" id="39585289"/>
<evidence type="ECO:0000256" key="1">
    <source>
        <dbReference type="ARBA" id="ARBA00000707"/>
    </source>
</evidence>
<dbReference type="InterPro" id="IPR029071">
    <property type="entry name" value="Ubiquitin-like_domsf"/>
</dbReference>
<evidence type="ECO:0000256" key="2">
    <source>
        <dbReference type="ARBA" id="ARBA00022670"/>
    </source>
</evidence>
<dbReference type="Proteomes" id="UP000279236">
    <property type="component" value="Unassembled WGS sequence"/>
</dbReference>
<evidence type="ECO:0000313" key="11">
    <source>
        <dbReference type="Proteomes" id="UP000279236"/>
    </source>
</evidence>
<keyword evidence="11" id="KW-1185">Reference proteome</keyword>
<dbReference type="SMART" id="SM00213">
    <property type="entry name" value="UBQ"/>
    <property type="match status" value="1"/>
</dbReference>
<evidence type="ECO:0000256" key="4">
    <source>
        <dbReference type="ARBA" id="ARBA00022801"/>
    </source>
</evidence>
<dbReference type="AlphaFoldDB" id="A0A427YB02"/>
<dbReference type="PANTHER" id="PTHR43982:SF1">
    <property type="entry name" value="UBIQUITIN CARBOXYL-TERMINAL HYDROLASE 14"/>
    <property type="match status" value="1"/>
</dbReference>
<dbReference type="Gene3D" id="3.10.20.90">
    <property type="entry name" value="Phosphatidylinositol 3-kinase Catalytic Subunit, Chain A, domain 1"/>
    <property type="match status" value="1"/>
</dbReference>
<dbReference type="PROSITE" id="PS50235">
    <property type="entry name" value="USP_3"/>
    <property type="match status" value="1"/>
</dbReference>
<evidence type="ECO:0000313" key="10">
    <source>
        <dbReference type="EMBL" id="RSH88215.1"/>
    </source>
</evidence>
<reference evidence="10 11" key="1">
    <citation type="submission" date="2018-11" db="EMBL/GenBank/DDBJ databases">
        <title>Genome sequence of Apiotrichum porosum DSM 27194.</title>
        <authorList>
            <person name="Aliyu H."/>
            <person name="Gorte O."/>
            <person name="Ochsenreither K."/>
        </authorList>
    </citation>
    <scope>NUCLEOTIDE SEQUENCE [LARGE SCALE GENOMIC DNA]</scope>
    <source>
        <strain evidence="10 11">DSM 27194</strain>
    </source>
</reference>
<dbReference type="Gene3D" id="3.90.70.10">
    <property type="entry name" value="Cysteine proteinases"/>
    <property type="match status" value="1"/>
</dbReference>
<dbReference type="GO" id="GO:0004843">
    <property type="term" value="F:cysteine-type deubiquitinase activity"/>
    <property type="evidence" value="ECO:0007669"/>
    <property type="project" value="UniProtKB-UniRule"/>
</dbReference>
<dbReference type="GO" id="GO:0043161">
    <property type="term" value="P:proteasome-mediated ubiquitin-dependent protein catabolic process"/>
    <property type="evidence" value="ECO:0007669"/>
    <property type="project" value="InterPro"/>
</dbReference>
<dbReference type="PANTHER" id="PTHR43982">
    <property type="entry name" value="UBIQUITIN CARBOXYL-TERMINAL HYDROLASE"/>
    <property type="match status" value="1"/>
</dbReference>
<feature type="region of interest" description="Disordered" evidence="7">
    <location>
        <begin position="357"/>
        <end position="383"/>
    </location>
</feature>
<dbReference type="PROSITE" id="PS00972">
    <property type="entry name" value="USP_1"/>
    <property type="match status" value="1"/>
</dbReference>
<dbReference type="InterPro" id="IPR000626">
    <property type="entry name" value="Ubiquitin-like_dom"/>
</dbReference>
<dbReference type="SUPFAM" id="SSF54001">
    <property type="entry name" value="Cysteine proteinases"/>
    <property type="match status" value="1"/>
</dbReference>
<dbReference type="GO" id="GO:0061136">
    <property type="term" value="P:regulation of proteasomal protein catabolic process"/>
    <property type="evidence" value="ECO:0007669"/>
    <property type="project" value="TreeGrafter"/>
</dbReference>
<dbReference type="InterPro" id="IPR044635">
    <property type="entry name" value="UBP14-like"/>
</dbReference>
<evidence type="ECO:0000259" key="9">
    <source>
        <dbReference type="PROSITE" id="PS50235"/>
    </source>
</evidence>
<comment type="caution">
    <text evidence="10">The sequence shown here is derived from an EMBL/GenBank/DDBJ whole genome shotgun (WGS) entry which is preliminary data.</text>
</comment>
<keyword evidence="2 6" id="KW-0645">Protease</keyword>
<evidence type="ECO:0000256" key="5">
    <source>
        <dbReference type="ARBA" id="ARBA00022807"/>
    </source>
</evidence>
<protein>
    <recommendedName>
        <fullName evidence="6">Ubiquitin carboxyl-terminal hydrolase</fullName>
        <ecNumber evidence="6">3.4.19.12</ecNumber>
    </recommendedName>
</protein>
<evidence type="ECO:0000256" key="3">
    <source>
        <dbReference type="ARBA" id="ARBA00022786"/>
    </source>
</evidence>
<feature type="domain" description="Ubiquitin-like" evidence="8">
    <location>
        <begin position="1"/>
        <end position="68"/>
    </location>
</feature>
<dbReference type="InterPro" id="IPR038765">
    <property type="entry name" value="Papain-like_cys_pep_sf"/>
</dbReference>
<comment type="similarity">
    <text evidence="6">Belongs to the peptidase C19 family.</text>
</comment>
<dbReference type="InterPro" id="IPR001394">
    <property type="entry name" value="Peptidase_C19_UCH"/>
</dbReference>
<gene>
    <name evidence="10" type="primary">UBP6</name>
    <name evidence="10" type="ORF">EHS24_000746</name>
</gene>
<dbReference type="InterPro" id="IPR018200">
    <property type="entry name" value="USP_CS"/>
</dbReference>
<dbReference type="EC" id="3.4.19.12" evidence="6"/>
<keyword evidence="4 6" id="KW-0378">Hydrolase</keyword>
<sequence>MNVIIKHGGKTYPLDVDVAAPATAFKQSIYQTTGIPVDRMKVMIKGILKDDADMSKLGLKPGQTVQVIGNAGPLPEAPQEPVVFLEDMDDSELALSTRVPPGLVNLGNTCYLNSTLQALRKVPQLQTVLETYSAGAGPDGKLTNSIKNLYSGMAQTTEAVAPFALIQNLRTLAPQFAEQDQRGQFAQQDADEAWTQLISALRACLPGKDGQQSFVDDLMSLEMTKTLSSPEAPDEEPTTSKEKALKLECNISIQTNFLVSGILESLDQKIEKNSPTLGRTAVYDAKSRLSRLPTYLAVHMVRFFWRRDIQSKAKIMRKVKFPLQFDVLDIATDDLRQKVLPVNTAVKQILKGRDDRATISKRSKGKAPAADDKTEEQHRDDEHKEVTALIETTGGIEAGTNASGIYELCAMVTHKGASADSGHYIGWARKDDDIAASGEEEWFKFDDDKVSVVTADKIVSMDGGGEDSVAYILLYRAVDI</sequence>
<dbReference type="InterPro" id="IPR028889">
    <property type="entry name" value="USP"/>
</dbReference>
<evidence type="ECO:0000259" key="8">
    <source>
        <dbReference type="PROSITE" id="PS50053"/>
    </source>
</evidence>
<dbReference type="Pfam" id="PF00443">
    <property type="entry name" value="UCH"/>
    <property type="match status" value="1"/>
</dbReference>
<dbReference type="STRING" id="105984.A0A427YB02"/>
<accession>A0A427YB02</accession>
<name>A0A427YB02_9TREE</name>
<dbReference type="PROSITE" id="PS50053">
    <property type="entry name" value="UBIQUITIN_2"/>
    <property type="match status" value="1"/>
</dbReference>
<dbReference type="OrthoDB" id="333239at2759"/>
<evidence type="ECO:0000256" key="7">
    <source>
        <dbReference type="SAM" id="MobiDB-lite"/>
    </source>
</evidence>
<dbReference type="CDD" id="cd02657">
    <property type="entry name" value="Peptidase_C19A"/>
    <property type="match status" value="1"/>
</dbReference>
<dbReference type="GO" id="GO:0016579">
    <property type="term" value="P:protein deubiquitination"/>
    <property type="evidence" value="ECO:0007669"/>
    <property type="project" value="InterPro"/>
</dbReference>
<dbReference type="RefSeq" id="XP_028480423.1">
    <property type="nucleotide sequence ID" value="XM_028616566.1"/>
</dbReference>
<keyword evidence="3 6" id="KW-0833">Ubl conjugation pathway</keyword>